<reference evidence="1 2" key="1">
    <citation type="submission" date="2020-08" db="EMBL/GenBank/DDBJ databases">
        <title>Genomic Encyclopedia of Type Strains, Phase IV (KMG-IV): sequencing the most valuable type-strain genomes for metagenomic binning, comparative biology and taxonomic classification.</title>
        <authorList>
            <person name="Goeker M."/>
        </authorList>
    </citation>
    <scope>NUCLEOTIDE SEQUENCE [LARGE SCALE GENOMIC DNA]</scope>
    <source>
        <strain evidence="1 2">DSM 100774</strain>
    </source>
</reference>
<evidence type="ECO:0000313" key="1">
    <source>
        <dbReference type="EMBL" id="MBB4106904.1"/>
    </source>
</evidence>
<gene>
    <name evidence="1" type="ORF">GGQ60_000864</name>
</gene>
<sequence length="61" mass="7253">MRTPNQWEITILYNRHSDGCAKGCHCTHPADDCACDNCQKRHAYKTYKSKILKKYLFYRLN</sequence>
<organism evidence="1 2">
    <name type="scientific">Pedobacter zeae</name>
    <dbReference type="NCBI Taxonomy" id="1737356"/>
    <lineage>
        <taxon>Bacteria</taxon>
        <taxon>Pseudomonadati</taxon>
        <taxon>Bacteroidota</taxon>
        <taxon>Sphingobacteriia</taxon>
        <taxon>Sphingobacteriales</taxon>
        <taxon>Sphingobacteriaceae</taxon>
        <taxon>Pedobacter</taxon>
    </lineage>
</organism>
<dbReference type="EMBL" id="JACIEF010000001">
    <property type="protein sequence ID" value="MBB4106904.1"/>
    <property type="molecule type" value="Genomic_DNA"/>
</dbReference>
<comment type="caution">
    <text evidence="1">The sequence shown here is derived from an EMBL/GenBank/DDBJ whole genome shotgun (WGS) entry which is preliminary data.</text>
</comment>
<protein>
    <submittedName>
        <fullName evidence="1">Uncharacterized protein</fullName>
    </submittedName>
</protein>
<accession>A0A7W6K852</accession>
<proteinExistence type="predicted"/>
<dbReference type="AlphaFoldDB" id="A0A7W6K852"/>
<evidence type="ECO:0000313" key="2">
    <source>
        <dbReference type="Proteomes" id="UP000532273"/>
    </source>
</evidence>
<dbReference type="Proteomes" id="UP000532273">
    <property type="component" value="Unassembled WGS sequence"/>
</dbReference>
<name>A0A7W6K852_9SPHI</name>